<evidence type="ECO:0000313" key="3">
    <source>
        <dbReference type="EMBL" id="CAC13310.1"/>
    </source>
</evidence>
<proteinExistence type="predicted"/>
<dbReference type="Gene3D" id="3.30.70.1450">
    <property type="entry name" value="Regulator of K+ conductance, C-terminal domain"/>
    <property type="match status" value="1"/>
</dbReference>
<dbReference type="BioCyc" id="MPUL272635:G1GT6-135-MONOMER"/>
<dbReference type="InterPro" id="IPR036721">
    <property type="entry name" value="RCK_C_sf"/>
</dbReference>
<feature type="domain" description="RCK N-terminal" evidence="1">
    <location>
        <begin position="5"/>
        <end position="117"/>
    </location>
</feature>
<dbReference type="KEGG" id="mpu:MYPU_1370"/>
<dbReference type="InterPro" id="IPR003148">
    <property type="entry name" value="RCK_N"/>
</dbReference>
<evidence type="ECO:0000259" key="2">
    <source>
        <dbReference type="PROSITE" id="PS51202"/>
    </source>
</evidence>
<dbReference type="PROSITE" id="PS51202">
    <property type="entry name" value="RCK_C"/>
    <property type="match status" value="1"/>
</dbReference>
<protein>
    <submittedName>
        <fullName evidence="3">POTASSIUM UPTAKE PROTEIN KTRA</fullName>
    </submittedName>
</protein>
<name>Q98R73_MYCPU</name>
<dbReference type="PIR" id="A90529">
    <property type="entry name" value="A90529"/>
</dbReference>
<dbReference type="Gene3D" id="3.40.50.720">
    <property type="entry name" value="NAD(P)-binding Rossmann-like Domain"/>
    <property type="match status" value="1"/>
</dbReference>
<reference evidence="3 4" key="1">
    <citation type="journal article" date="2001" name="Nucleic Acids Res.">
        <title>The complete genome sequence of the murine respiratory pathogen Mycoplasma pulmonis.</title>
        <authorList>
            <person name="Chambaud I."/>
            <person name="Heilig R."/>
            <person name="Ferris S."/>
            <person name="Barbe V."/>
            <person name="Samson D."/>
            <person name="Galisson F."/>
            <person name="Moszer I."/>
            <person name="Dybvig K."/>
            <person name="Wroblewski H."/>
            <person name="Viari A."/>
            <person name="Rocha E.P.C."/>
            <person name="Blanchard A."/>
        </authorList>
    </citation>
    <scope>NUCLEOTIDE SEQUENCE [LARGE SCALE GENOMIC DNA]</scope>
    <source>
        <strain evidence="3 4">UAB CTIP</strain>
    </source>
</reference>
<dbReference type="HOGENOM" id="CLU_046525_3_2_14"/>
<gene>
    <name evidence="3" type="ordered locus">MYPU_1370</name>
</gene>
<dbReference type="RefSeq" id="WP_010924941.1">
    <property type="nucleotide sequence ID" value="NC_002771.1"/>
</dbReference>
<dbReference type="eggNOG" id="COG0569">
    <property type="taxonomic scope" value="Bacteria"/>
</dbReference>
<dbReference type="Pfam" id="PF02254">
    <property type="entry name" value="TrkA_N"/>
    <property type="match status" value="1"/>
</dbReference>
<dbReference type="Pfam" id="PF02080">
    <property type="entry name" value="TrkA_C"/>
    <property type="match status" value="1"/>
</dbReference>
<sequence>MIKLRKDICIIGIGRFGSAISKQLLKMRKNIMLIDINPSRLKPFEDEISSLYVADATDINALKNLGIQDVETVIVSANNNIEIVASLLELNVQYIIARASSKNHSRVLKQIGINVIINPEEEIGTKTALIAGNDKFIRFSEKLQELEDDFVIGSTKLFNTKIEGRTLKSLNLSKKGINVLLIKRGTIVEVPTGNTVLKRNDIITIIGKTHLVTAVFEILNRQRKETTKTSIHTTEQQ</sequence>
<feature type="domain" description="RCK C-terminal" evidence="2">
    <location>
        <begin position="138"/>
        <end position="221"/>
    </location>
</feature>
<accession>Q98R73</accession>
<organism evidence="4">
    <name type="scientific">Mycoplasmopsis pulmonis (strain UAB CTIP)</name>
    <name type="common">Mycoplasma pulmonis</name>
    <dbReference type="NCBI Taxonomy" id="272635"/>
    <lineage>
        <taxon>Bacteria</taxon>
        <taxon>Bacillati</taxon>
        <taxon>Mycoplasmatota</taxon>
        <taxon>Mycoplasmoidales</taxon>
        <taxon>Metamycoplasmataceae</taxon>
        <taxon>Mycoplasmopsis</taxon>
    </lineage>
</organism>
<dbReference type="InterPro" id="IPR050721">
    <property type="entry name" value="Trk_Ktr_HKT_K-transport"/>
</dbReference>
<dbReference type="InterPro" id="IPR006037">
    <property type="entry name" value="RCK_C"/>
</dbReference>
<dbReference type="GO" id="GO:0006813">
    <property type="term" value="P:potassium ion transport"/>
    <property type="evidence" value="ECO:0007669"/>
    <property type="project" value="InterPro"/>
</dbReference>
<dbReference type="SUPFAM" id="SSF51735">
    <property type="entry name" value="NAD(P)-binding Rossmann-fold domains"/>
    <property type="match status" value="1"/>
</dbReference>
<dbReference type="PROSITE" id="PS51201">
    <property type="entry name" value="RCK_N"/>
    <property type="match status" value="1"/>
</dbReference>
<dbReference type="InterPro" id="IPR036291">
    <property type="entry name" value="NAD(P)-bd_dom_sf"/>
</dbReference>
<dbReference type="PANTHER" id="PTHR43833">
    <property type="entry name" value="POTASSIUM CHANNEL PROTEIN 2-RELATED-RELATED"/>
    <property type="match status" value="1"/>
</dbReference>
<dbReference type="SUPFAM" id="SSF116726">
    <property type="entry name" value="TrkA C-terminal domain-like"/>
    <property type="match status" value="1"/>
</dbReference>
<dbReference type="Proteomes" id="UP000000528">
    <property type="component" value="Chromosome"/>
</dbReference>
<evidence type="ECO:0000259" key="1">
    <source>
        <dbReference type="PROSITE" id="PS51201"/>
    </source>
</evidence>
<dbReference type="GO" id="GO:0008324">
    <property type="term" value="F:monoatomic cation transmembrane transporter activity"/>
    <property type="evidence" value="ECO:0007669"/>
    <property type="project" value="InterPro"/>
</dbReference>
<dbReference type="AlphaFoldDB" id="Q98R73"/>
<evidence type="ECO:0000313" key="4">
    <source>
        <dbReference type="Proteomes" id="UP000000528"/>
    </source>
</evidence>
<dbReference type="STRING" id="272635.gene:17576718"/>
<dbReference type="EMBL" id="AL445563">
    <property type="protein sequence ID" value="CAC13310.1"/>
    <property type="molecule type" value="Genomic_DNA"/>
</dbReference>
<keyword evidence="4" id="KW-1185">Reference proteome</keyword>
<dbReference type="PANTHER" id="PTHR43833:SF7">
    <property type="entry name" value="KTR SYSTEM POTASSIUM UPTAKE PROTEIN C"/>
    <property type="match status" value="1"/>
</dbReference>